<evidence type="ECO:0000313" key="2">
    <source>
        <dbReference type="Proteomes" id="UP000236630"/>
    </source>
</evidence>
<keyword evidence="2" id="KW-1185">Reference proteome</keyword>
<sequence length="119" mass="12828">MQKLKLTKTLEIKFKTNLTNLSIGIDSPETILFSPISPFSLFVAICSCLPPSVEFGSAEVRKNQLHAMAYKDGCVKLHIMASVHSGFCDGSKFLFQGTETAAATGIDTLSVDWKTPGTG</sequence>
<proteinExistence type="predicted"/>
<reference evidence="1 2" key="1">
    <citation type="journal article" date="2017" name="Front. Genet.">
        <title>Draft sequencing of the heterozygous diploid genome of Satsuma (Citrus unshiu Marc.) using a hybrid assembly approach.</title>
        <authorList>
            <person name="Shimizu T."/>
            <person name="Tanizawa Y."/>
            <person name="Mochizuki T."/>
            <person name="Nagasaki H."/>
            <person name="Yoshioka T."/>
            <person name="Toyoda A."/>
            <person name="Fujiyama A."/>
            <person name="Kaminuma E."/>
            <person name="Nakamura Y."/>
        </authorList>
    </citation>
    <scope>NUCLEOTIDE SEQUENCE [LARGE SCALE GENOMIC DNA]</scope>
    <source>
        <strain evidence="2">cv. Miyagawa wase</strain>
    </source>
</reference>
<evidence type="ECO:0000313" key="1">
    <source>
        <dbReference type="EMBL" id="GAY57050.1"/>
    </source>
</evidence>
<accession>A0A2H5PXF6</accession>
<gene>
    <name evidence="1" type="ORF">CUMW_176450</name>
</gene>
<name>A0A2H5PXF6_CITUN</name>
<dbReference type="EMBL" id="BDQV01000152">
    <property type="protein sequence ID" value="GAY57050.1"/>
    <property type="molecule type" value="Genomic_DNA"/>
</dbReference>
<dbReference type="Proteomes" id="UP000236630">
    <property type="component" value="Unassembled WGS sequence"/>
</dbReference>
<protein>
    <submittedName>
        <fullName evidence="1">Uncharacterized protein</fullName>
    </submittedName>
</protein>
<organism evidence="1 2">
    <name type="scientific">Citrus unshiu</name>
    <name type="common">Satsuma mandarin</name>
    <name type="synonym">Citrus nobilis var. unshiu</name>
    <dbReference type="NCBI Taxonomy" id="55188"/>
    <lineage>
        <taxon>Eukaryota</taxon>
        <taxon>Viridiplantae</taxon>
        <taxon>Streptophyta</taxon>
        <taxon>Embryophyta</taxon>
        <taxon>Tracheophyta</taxon>
        <taxon>Spermatophyta</taxon>
        <taxon>Magnoliopsida</taxon>
        <taxon>eudicotyledons</taxon>
        <taxon>Gunneridae</taxon>
        <taxon>Pentapetalae</taxon>
        <taxon>rosids</taxon>
        <taxon>malvids</taxon>
        <taxon>Sapindales</taxon>
        <taxon>Rutaceae</taxon>
        <taxon>Aurantioideae</taxon>
        <taxon>Citrus</taxon>
    </lineage>
</organism>
<dbReference type="AlphaFoldDB" id="A0A2H5PXF6"/>
<comment type="caution">
    <text evidence="1">The sequence shown here is derived from an EMBL/GenBank/DDBJ whole genome shotgun (WGS) entry which is preliminary data.</text>
</comment>